<accession>X1LH69</accession>
<feature type="transmembrane region" description="Helical" evidence="1">
    <location>
        <begin position="6"/>
        <end position="22"/>
    </location>
</feature>
<feature type="non-terminal residue" evidence="2">
    <location>
        <position position="95"/>
    </location>
</feature>
<protein>
    <submittedName>
        <fullName evidence="2">Uncharacterized protein</fullName>
    </submittedName>
</protein>
<sequence length="95" mass="10909">DYESIIFWLTAFGLIISGCAFFKYSSPKQSIRKGVFALIQVLVNCLYLWSYKFSGAAEINFVIIDFGFFSLNLQQMILVYMGIYFLTIVLKAYEG</sequence>
<evidence type="ECO:0000313" key="2">
    <source>
        <dbReference type="EMBL" id="GAI01730.1"/>
    </source>
</evidence>
<reference evidence="2" key="1">
    <citation type="journal article" date="2014" name="Front. Microbiol.">
        <title>High frequency of phylogenetically diverse reductive dehalogenase-homologous genes in deep subseafloor sedimentary metagenomes.</title>
        <authorList>
            <person name="Kawai M."/>
            <person name="Futagami T."/>
            <person name="Toyoda A."/>
            <person name="Takaki Y."/>
            <person name="Nishi S."/>
            <person name="Hori S."/>
            <person name="Arai W."/>
            <person name="Tsubouchi T."/>
            <person name="Morono Y."/>
            <person name="Uchiyama I."/>
            <person name="Ito T."/>
            <person name="Fujiyama A."/>
            <person name="Inagaki F."/>
            <person name="Takami H."/>
        </authorList>
    </citation>
    <scope>NUCLEOTIDE SEQUENCE</scope>
    <source>
        <strain evidence="2">Expedition CK06-06</strain>
    </source>
</reference>
<keyword evidence="1" id="KW-0472">Membrane</keyword>
<feature type="non-terminal residue" evidence="2">
    <location>
        <position position="1"/>
    </location>
</feature>
<organism evidence="2">
    <name type="scientific">marine sediment metagenome</name>
    <dbReference type="NCBI Taxonomy" id="412755"/>
    <lineage>
        <taxon>unclassified sequences</taxon>
        <taxon>metagenomes</taxon>
        <taxon>ecological metagenomes</taxon>
    </lineage>
</organism>
<comment type="caution">
    <text evidence="2">The sequence shown here is derived from an EMBL/GenBank/DDBJ whole genome shotgun (WGS) entry which is preliminary data.</text>
</comment>
<proteinExistence type="predicted"/>
<keyword evidence="1" id="KW-1133">Transmembrane helix</keyword>
<gene>
    <name evidence="2" type="ORF">S03H2_71407</name>
</gene>
<feature type="transmembrane region" description="Helical" evidence="1">
    <location>
        <begin position="34"/>
        <end position="53"/>
    </location>
</feature>
<keyword evidence="1" id="KW-0812">Transmembrane</keyword>
<feature type="transmembrane region" description="Helical" evidence="1">
    <location>
        <begin position="73"/>
        <end position="93"/>
    </location>
</feature>
<evidence type="ECO:0000256" key="1">
    <source>
        <dbReference type="SAM" id="Phobius"/>
    </source>
</evidence>
<dbReference type="EMBL" id="BARU01047777">
    <property type="protein sequence ID" value="GAI01730.1"/>
    <property type="molecule type" value="Genomic_DNA"/>
</dbReference>
<name>X1LH69_9ZZZZ</name>
<dbReference type="AlphaFoldDB" id="X1LH69"/>